<evidence type="ECO:0000313" key="3">
    <source>
        <dbReference type="Proteomes" id="UP001201163"/>
    </source>
</evidence>
<protein>
    <submittedName>
        <fullName evidence="2">Uncharacterized protein</fullName>
    </submittedName>
</protein>
<comment type="caution">
    <text evidence="2">The sequence shown here is derived from an EMBL/GenBank/DDBJ whole genome shotgun (WGS) entry which is preliminary data.</text>
</comment>
<accession>A0AAD4L3W6</accession>
<sequence>MIFPTKKRLRAGHVRSAPHPVFHQRVLGEQLSYTHTYSDVHPPDPTKHHPPWLQAIAAKIINGARRPKHTRCSTSSCRQPRTTPSQARTSNASAKMTPRKISHAPAGPPSGTLTMSSATAYGTPYTQARLSTAVLSTAFAPENPLYPFYLLLSTREGASRLLKFFDQTHALQVSKPESGPPIPMLPEPD</sequence>
<keyword evidence="3" id="KW-1185">Reference proteome</keyword>
<gene>
    <name evidence="2" type="ORF">EDB92DRAFT_1381803</name>
</gene>
<feature type="compositionally biased region" description="Polar residues" evidence="1">
    <location>
        <begin position="72"/>
        <end position="94"/>
    </location>
</feature>
<dbReference type="EMBL" id="JAKELL010000667">
    <property type="protein sequence ID" value="KAH8976456.1"/>
    <property type="molecule type" value="Genomic_DNA"/>
</dbReference>
<feature type="region of interest" description="Disordered" evidence="1">
    <location>
        <begin position="65"/>
        <end position="115"/>
    </location>
</feature>
<evidence type="ECO:0000313" key="2">
    <source>
        <dbReference type="EMBL" id="KAH8976456.1"/>
    </source>
</evidence>
<name>A0AAD4L3W6_9AGAM</name>
<proteinExistence type="predicted"/>
<dbReference type="AlphaFoldDB" id="A0AAD4L3W6"/>
<reference evidence="2" key="1">
    <citation type="submission" date="2022-01" db="EMBL/GenBank/DDBJ databases">
        <title>Comparative genomics reveals a dynamic genome evolution in the ectomycorrhizal milk-cap (Lactarius) mushrooms.</title>
        <authorList>
            <consortium name="DOE Joint Genome Institute"/>
            <person name="Lebreton A."/>
            <person name="Tang N."/>
            <person name="Kuo A."/>
            <person name="LaButti K."/>
            <person name="Drula E."/>
            <person name="Barry K."/>
            <person name="Clum A."/>
            <person name="Lipzen A."/>
            <person name="Mousain D."/>
            <person name="Ng V."/>
            <person name="Wang R."/>
            <person name="Wang X."/>
            <person name="Dai Y."/>
            <person name="Henrissat B."/>
            <person name="Grigoriev I.V."/>
            <person name="Guerin-Laguette A."/>
            <person name="Yu F."/>
            <person name="Martin F.M."/>
        </authorList>
    </citation>
    <scope>NUCLEOTIDE SEQUENCE</scope>
    <source>
        <strain evidence="2">QP</strain>
    </source>
</reference>
<dbReference type="Proteomes" id="UP001201163">
    <property type="component" value="Unassembled WGS sequence"/>
</dbReference>
<organism evidence="2 3">
    <name type="scientific">Lactarius akahatsu</name>
    <dbReference type="NCBI Taxonomy" id="416441"/>
    <lineage>
        <taxon>Eukaryota</taxon>
        <taxon>Fungi</taxon>
        <taxon>Dikarya</taxon>
        <taxon>Basidiomycota</taxon>
        <taxon>Agaricomycotina</taxon>
        <taxon>Agaricomycetes</taxon>
        <taxon>Russulales</taxon>
        <taxon>Russulaceae</taxon>
        <taxon>Lactarius</taxon>
    </lineage>
</organism>
<evidence type="ECO:0000256" key="1">
    <source>
        <dbReference type="SAM" id="MobiDB-lite"/>
    </source>
</evidence>